<dbReference type="PIRSF" id="PIRSF006060">
    <property type="entry name" value="AA_transporter"/>
    <property type="match status" value="1"/>
</dbReference>
<feature type="transmembrane region" description="Helical" evidence="5">
    <location>
        <begin position="460"/>
        <end position="479"/>
    </location>
</feature>
<dbReference type="PANTHER" id="PTHR47547:SF1">
    <property type="entry name" value="ASPARTATE-PROTON SYMPORTER"/>
    <property type="match status" value="1"/>
</dbReference>
<evidence type="ECO:0000313" key="6">
    <source>
        <dbReference type="EMBL" id="AUJ33107.1"/>
    </source>
</evidence>
<dbReference type="EMBL" id="CP018180">
    <property type="protein sequence ID" value="AUJ33107.1"/>
    <property type="molecule type" value="Genomic_DNA"/>
</dbReference>
<feature type="transmembrane region" description="Helical" evidence="5">
    <location>
        <begin position="371"/>
        <end position="394"/>
    </location>
</feature>
<keyword evidence="3 5" id="KW-1133">Transmembrane helix</keyword>
<dbReference type="PANTHER" id="PTHR47547">
    <property type="match status" value="1"/>
</dbReference>
<evidence type="ECO:0000256" key="2">
    <source>
        <dbReference type="ARBA" id="ARBA00022692"/>
    </source>
</evidence>
<feature type="transmembrane region" description="Helical" evidence="5">
    <location>
        <begin position="40"/>
        <end position="60"/>
    </location>
</feature>
<dbReference type="RefSeq" id="WP_148127291.1">
    <property type="nucleotide sequence ID" value="NZ_CP018180.1"/>
</dbReference>
<keyword evidence="2 5" id="KW-0812">Transmembrane</keyword>
<gene>
    <name evidence="6" type="ORF">BSQ50_11450</name>
</gene>
<dbReference type="InterPro" id="IPR052962">
    <property type="entry name" value="AA_Transporter_AGT"/>
</dbReference>
<protein>
    <submittedName>
        <fullName evidence="6">Amino acid:proton symporter</fullName>
    </submittedName>
</protein>
<keyword evidence="7" id="KW-1185">Reference proteome</keyword>
<feature type="transmembrane region" description="Helical" evidence="5">
    <location>
        <begin position="282"/>
        <end position="300"/>
    </location>
</feature>
<feature type="transmembrane region" description="Helical" evidence="5">
    <location>
        <begin position="204"/>
        <end position="228"/>
    </location>
</feature>
<evidence type="ECO:0000256" key="3">
    <source>
        <dbReference type="ARBA" id="ARBA00022989"/>
    </source>
</evidence>
<comment type="subcellular location">
    <subcellularLocation>
        <location evidence="1">Membrane</location>
        <topology evidence="1">Multi-pass membrane protein</topology>
    </subcellularLocation>
</comment>
<organism evidence="6 7">
    <name type="scientific">Liquorilactobacillus nagelii</name>
    <dbReference type="NCBI Taxonomy" id="82688"/>
    <lineage>
        <taxon>Bacteria</taxon>
        <taxon>Bacillati</taxon>
        <taxon>Bacillota</taxon>
        <taxon>Bacilli</taxon>
        <taxon>Lactobacillales</taxon>
        <taxon>Lactobacillaceae</taxon>
        <taxon>Liquorilactobacillus</taxon>
    </lineage>
</organism>
<dbReference type="Gene3D" id="1.20.1740.10">
    <property type="entry name" value="Amino acid/polyamine transporter I"/>
    <property type="match status" value="1"/>
</dbReference>
<dbReference type="KEGG" id="lng:BSQ50_11450"/>
<evidence type="ECO:0000256" key="4">
    <source>
        <dbReference type="ARBA" id="ARBA00023136"/>
    </source>
</evidence>
<proteinExistence type="predicted"/>
<dbReference type="Pfam" id="PF13520">
    <property type="entry name" value="AA_permease_2"/>
    <property type="match status" value="1"/>
</dbReference>
<accession>A0A3Q8D061</accession>
<feature type="transmembrane region" description="Helical" evidence="5">
    <location>
        <begin position="491"/>
        <end position="509"/>
    </location>
</feature>
<keyword evidence="4 5" id="KW-0472">Membrane</keyword>
<dbReference type="Proteomes" id="UP000324497">
    <property type="component" value="Chromosome"/>
</dbReference>
<evidence type="ECO:0000256" key="5">
    <source>
        <dbReference type="SAM" id="Phobius"/>
    </source>
</evidence>
<sequence length="547" mass="61310">MNSTSNKISLFNAVMLGLGTIIGSGWLFGSWEAARVAGPAAIISWVIGAVIIAIISYNYIELGTMLPENGGMSKYAQYTHGSLVGFIAAWANWIALITIIPIEAVAAVQYMSSWPWKWANFTNGLMQHNQITTSGLLVVFVFIIIFTLFNFWSVSLLTHFTSFISIFKIGIPLLTIIMLLFSSFHLENLGSNLHAFMPYGSAPIFKATTTAGIIFSFNAFQTIINIGSDLENPKVNIKRAINLSLLISGIIYILLQITFITAISPKLIARVGWSGINFNSPFADLAILLGIYWLSVLLYMDAFISPFGTGVSTVASTSRVLAAMVDNEHLPKFLGKINQRYQIPRNAMIANAVLSILMVTFFRSWDTLATVISTSMLIALLTGPVTLIAFRKMAPEFARPIKNSRVNLTTSLSFILASLAIYWAMWPTTLEVTLVILLGLPLYFYYEWKNDWKRTKRQFDGSWWMIFYLLALSGMSFIGSKEFNGINLIPYPFDLLAVIALALGFYYWGTNSNLFTKYFKHAKKLNYTKVMSPKRRKLLLRKANRRK</sequence>
<reference evidence="6 7" key="1">
    <citation type="submission" date="2016-11" db="EMBL/GenBank/DDBJ databases">
        <title>Interaction between Lactobacillus species and yeast in water kefir.</title>
        <authorList>
            <person name="Behr J."/>
            <person name="Xu D."/>
            <person name="Vogel R.F."/>
        </authorList>
    </citation>
    <scope>NUCLEOTIDE SEQUENCE [LARGE SCALE GENOMIC DNA]</scope>
    <source>
        <strain evidence="6 7">TMW 1.1827</strain>
    </source>
</reference>
<feature type="transmembrane region" description="Helical" evidence="5">
    <location>
        <begin position="9"/>
        <end position="28"/>
    </location>
</feature>
<evidence type="ECO:0000256" key="1">
    <source>
        <dbReference type="ARBA" id="ARBA00004141"/>
    </source>
</evidence>
<dbReference type="GO" id="GO:0022857">
    <property type="term" value="F:transmembrane transporter activity"/>
    <property type="evidence" value="ECO:0007669"/>
    <property type="project" value="InterPro"/>
</dbReference>
<dbReference type="GO" id="GO:0016020">
    <property type="term" value="C:membrane"/>
    <property type="evidence" value="ECO:0007669"/>
    <property type="project" value="UniProtKB-SubCell"/>
</dbReference>
<dbReference type="InterPro" id="IPR002293">
    <property type="entry name" value="AA/rel_permease1"/>
</dbReference>
<feature type="transmembrane region" description="Helical" evidence="5">
    <location>
        <begin position="406"/>
        <end position="426"/>
    </location>
</feature>
<feature type="transmembrane region" description="Helical" evidence="5">
    <location>
        <begin position="432"/>
        <end position="448"/>
    </location>
</feature>
<evidence type="ECO:0000313" key="7">
    <source>
        <dbReference type="Proteomes" id="UP000324497"/>
    </source>
</evidence>
<feature type="transmembrane region" description="Helical" evidence="5">
    <location>
        <begin position="240"/>
        <end position="262"/>
    </location>
</feature>
<feature type="transmembrane region" description="Helical" evidence="5">
    <location>
        <begin position="346"/>
        <end position="365"/>
    </location>
</feature>
<feature type="transmembrane region" description="Helical" evidence="5">
    <location>
        <begin position="163"/>
        <end position="184"/>
    </location>
</feature>
<name>A0A3Q8D061_9LACO</name>
<feature type="transmembrane region" description="Helical" evidence="5">
    <location>
        <begin position="81"/>
        <end position="111"/>
    </location>
</feature>
<feature type="transmembrane region" description="Helical" evidence="5">
    <location>
        <begin position="131"/>
        <end position="151"/>
    </location>
</feature>
<dbReference type="AlphaFoldDB" id="A0A3Q8D061"/>